<name>A0A198FPW2_9GAMM</name>
<dbReference type="STRING" id="1354337.M983_2013"/>
<dbReference type="NCBIfam" id="NF007831">
    <property type="entry name" value="PRK10542.1"/>
    <property type="match status" value="1"/>
</dbReference>
<dbReference type="InterPro" id="IPR004046">
    <property type="entry name" value="GST_C"/>
</dbReference>
<keyword evidence="3" id="KW-0808">Transferase</keyword>
<dbReference type="SUPFAM" id="SSF47616">
    <property type="entry name" value="GST C-terminal domain-like"/>
    <property type="match status" value="1"/>
</dbReference>
<proteinExistence type="predicted"/>
<feature type="domain" description="GST N-terminal" evidence="1">
    <location>
        <begin position="1"/>
        <end position="81"/>
    </location>
</feature>
<dbReference type="InterPro" id="IPR010987">
    <property type="entry name" value="Glutathione-S-Trfase_C-like"/>
</dbReference>
<dbReference type="PROSITE" id="PS50405">
    <property type="entry name" value="GST_CTER"/>
    <property type="match status" value="1"/>
</dbReference>
<organism evidence="3 4">
    <name type="scientific">Proteus myxofaciens ATCC 19692</name>
    <dbReference type="NCBI Taxonomy" id="1354337"/>
    <lineage>
        <taxon>Bacteria</taxon>
        <taxon>Pseudomonadati</taxon>
        <taxon>Pseudomonadota</taxon>
        <taxon>Gammaproteobacteria</taxon>
        <taxon>Enterobacterales</taxon>
        <taxon>Morganellaceae</taxon>
        <taxon>Proteus</taxon>
    </lineage>
</organism>
<reference evidence="3 4" key="1">
    <citation type="submission" date="2016-04" db="EMBL/GenBank/DDBJ databases">
        <title>ATOL: Assembling a taxonomically balanced genome-scale reconstruction of the evolutionary history of the Enterobacteriaceae.</title>
        <authorList>
            <person name="Plunkett G.III."/>
            <person name="Neeno-Eckwall E.C."/>
            <person name="Glasner J.D."/>
            <person name="Perna N.T."/>
        </authorList>
    </citation>
    <scope>NUCLEOTIDE SEQUENCE [LARGE SCALE GENOMIC DNA]</scope>
    <source>
        <strain evidence="3 4">ATCC 19692</strain>
    </source>
</reference>
<dbReference type="EC" id="2.5.1.18" evidence="3"/>
<dbReference type="Pfam" id="PF13409">
    <property type="entry name" value="GST_N_2"/>
    <property type="match status" value="1"/>
</dbReference>
<evidence type="ECO:0000313" key="4">
    <source>
        <dbReference type="Proteomes" id="UP000094023"/>
    </source>
</evidence>
<protein>
    <submittedName>
        <fullName evidence="3">Glutathione S-transferase</fullName>
        <ecNumber evidence="3">2.5.1.18</ecNumber>
    </submittedName>
</protein>
<dbReference type="InterPro" id="IPR036282">
    <property type="entry name" value="Glutathione-S-Trfase_C_sf"/>
</dbReference>
<dbReference type="SFLD" id="SFLDS00019">
    <property type="entry name" value="Glutathione_Transferase_(cytos"/>
    <property type="match status" value="1"/>
</dbReference>
<dbReference type="AlphaFoldDB" id="A0A198FPW2"/>
<dbReference type="CDD" id="cd03188">
    <property type="entry name" value="GST_C_Beta"/>
    <property type="match status" value="1"/>
</dbReference>
<evidence type="ECO:0000259" key="1">
    <source>
        <dbReference type="PROSITE" id="PS50404"/>
    </source>
</evidence>
<dbReference type="Gene3D" id="3.40.30.10">
    <property type="entry name" value="Glutaredoxin"/>
    <property type="match status" value="1"/>
</dbReference>
<dbReference type="SFLD" id="SFLDG00358">
    <property type="entry name" value="Main_(cytGST)"/>
    <property type="match status" value="1"/>
</dbReference>
<evidence type="ECO:0000313" key="3">
    <source>
        <dbReference type="EMBL" id="OAT26908.1"/>
    </source>
</evidence>
<dbReference type="SUPFAM" id="SSF52833">
    <property type="entry name" value="Thioredoxin-like"/>
    <property type="match status" value="1"/>
</dbReference>
<dbReference type="PANTHER" id="PTHR44051">
    <property type="entry name" value="GLUTATHIONE S-TRANSFERASE-RELATED"/>
    <property type="match status" value="1"/>
</dbReference>
<dbReference type="InterPro" id="IPR036249">
    <property type="entry name" value="Thioredoxin-like_sf"/>
</dbReference>
<dbReference type="Proteomes" id="UP000094023">
    <property type="component" value="Unassembled WGS sequence"/>
</dbReference>
<dbReference type="RefSeq" id="WP_066750009.1">
    <property type="nucleotide sequence ID" value="NZ_LXEN01000097.1"/>
</dbReference>
<accession>A0A198FPW2</accession>
<sequence>MKLYYMPAACSLSPHIIVNELGLDVELIKVDSKTHMTDKGINYYDINPLGYIPLLELDDGTTLKEGSVIIQYLADLKPEKNMIPANGIIERYKLQEWLNFLSSEIHKGFIPLLKPELSGKYGTETAKPKLEQRYSWINDELANKDYLTGQFSVADAYLFALTQWGKAQWLVPTYNADINFEKFTNLRDWYLRMKNKESVRKALITEGLISE</sequence>
<dbReference type="PANTHER" id="PTHR44051:SF8">
    <property type="entry name" value="GLUTATHIONE S-TRANSFERASE GSTA"/>
    <property type="match status" value="1"/>
</dbReference>
<dbReference type="Pfam" id="PF00043">
    <property type="entry name" value="GST_C"/>
    <property type="match status" value="1"/>
</dbReference>
<feature type="domain" description="GST C-terminal" evidence="2">
    <location>
        <begin position="87"/>
        <end position="211"/>
    </location>
</feature>
<dbReference type="EMBL" id="LXEN01000097">
    <property type="protein sequence ID" value="OAT26908.1"/>
    <property type="molecule type" value="Genomic_DNA"/>
</dbReference>
<dbReference type="PATRIC" id="fig|1354337.4.peg.2062"/>
<evidence type="ECO:0000259" key="2">
    <source>
        <dbReference type="PROSITE" id="PS50405"/>
    </source>
</evidence>
<dbReference type="PROSITE" id="PS50404">
    <property type="entry name" value="GST_NTER"/>
    <property type="match status" value="1"/>
</dbReference>
<dbReference type="Gene3D" id="1.20.1050.10">
    <property type="match status" value="1"/>
</dbReference>
<dbReference type="GO" id="GO:0004364">
    <property type="term" value="F:glutathione transferase activity"/>
    <property type="evidence" value="ECO:0007669"/>
    <property type="project" value="UniProtKB-EC"/>
</dbReference>
<dbReference type="InterPro" id="IPR040079">
    <property type="entry name" value="Glutathione_S-Trfase"/>
</dbReference>
<gene>
    <name evidence="3" type="ORF">M983_2013</name>
</gene>
<dbReference type="CDD" id="cd03057">
    <property type="entry name" value="GST_N_Beta"/>
    <property type="match status" value="1"/>
</dbReference>
<keyword evidence="4" id="KW-1185">Reference proteome</keyword>
<dbReference type="OrthoDB" id="8772754at2"/>
<comment type="caution">
    <text evidence="3">The sequence shown here is derived from an EMBL/GenBank/DDBJ whole genome shotgun (WGS) entry which is preliminary data.</text>
</comment>
<dbReference type="SFLD" id="SFLDG01150">
    <property type="entry name" value="Main.1:_Beta-like"/>
    <property type="match status" value="1"/>
</dbReference>
<dbReference type="InterPro" id="IPR004045">
    <property type="entry name" value="Glutathione_S-Trfase_N"/>
</dbReference>